<accession>A0ABU8AJM5</accession>
<dbReference type="Proteomes" id="UP001310290">
    <property type="component" value="Unassembled WGS sequence"/>
</dbReference>
<dbReference type="Gene3D" id="2.80.10.50">
    <property type="match status" value="1"/>
</dbReference>
<protein>
    <submittedName>
        <fullName evidence="3">RICIN domain-containing protein</fullName>
    </submittedName>
</protein>
<sequence length="175" mass="18694">MSRTRKMTIGAAGFALAATSVLFSSSTASAINENMKITNGNSGKCLAVPGSSEVSGRAVVQWECTANHDQIWYALRVSGGNGDRVRLSNYNSKQCLSIAAETQGAAAIQRPCSGSEQQTWVWDSADRLRNVSSGYCLAVPHASTANNTELIVWRCTLDSEQRWIGHGVVVIDPSA</sequence>
<reference evidence="3" key="1">
    <citation type="submission" date="2023-04" db="EMBL/GenBank/DDBJ databases">
        <title>Genomic diversity of scab-causing Streptomyces spp. in the province of Quebec, Canada.</title>
        <authorList>
            <person name="Biessy A."/>
            <person name="Cadieux M."/>
            <person name="Ciotola M."/>
            <person name="Filion M."/>
        </authorList>
    </citation>
    <scope>NUCLEOTIDE SEQUENCE</scope>
    <source>
        <strain evidence="3">B21-115</strain>
    </source>
</reference>
<comment type="caution">
    <text evidence="3">The sequence shown here is derived from an EMBL/GenBank/DDBJ whole genome shotgun (WGS) entry which is preliminary data.</text>
</comment>
<evidence type="ECO:0000259" key="2">
    <source>
        <dbReference type="SMART" id="SM00458"/>
    </source>
</evidence>
<evidence type="ECO:0000313" key="3">
    <source>
        <dbReference type="EMBL" id="MEH0633857.1"/>
    </source>
</evidence>
<feature type="signal peptide" evidence="1">
    <location>
        <begin position="1"/>
        <end position="30"/>
    </location>
</feature>
<organism evidence="3 4">
    <name type="scientific">Streptomyces bottropensis</name>
    <dbReference type="NCBI Taxonomy" id="42235"/>
    <lineage>
        <taxon>Bacteria</taxon>
        <taxon>Bacillati</taxon>
        <taxon>Actinomycetota</taxon>
        <taxon>Actinomycetes</taxon>
        <taxon>Kitasatosporales</taxon>
        <taxon>Streptomycetaceae</taxon>
        <taxon>Streptomyces</taxon>
    </lineage>
</organism>
<gene>
    <name evidence="3" type="ORF">QBA35_10850</name>
</gene>
<dbReference type="Pfam" id="PF00652">
    <property type="entry name" value="Ricin_B_lectin"/>
    <property type="match status" value="1"/>
</dbReference>
<dbReference type="EMBL" id="JARULZ010000001">
    <property type="protein sequence ID" value="MEH0633857.1"/>
    <property type="molecule type" value="Genomic_DNA"/>
</dbReference>
<dbReference type="PROSITE" id="PS50231">
    <property type="entry name" value="RICIN_B_LECTIN"/>
    <property type="match status" value="1"/>
</dbReference>
<dbReference type="SUPFAM" id="SSF50370">
    <property type="entry name" value="Ricin B-like lectins"/>
    <property type="match status" value="1"/>
</dbReference>
<dbReference type="SMART" id="SM00458">
    <property type="entry name" value="RICIN"/>
    <property type="match status" value="1"/>
</dbReference>
<dbReference type="InterPro" id="IPR000772">
    <property type="entry name" value="Ricin_B_lectin"/>
</dbReference>
<keyword evidence="1" id="KW-0732">Signal</keyword>
<proteinExistence type="predicted"/>
<name>A0ABU8AJM5_9ACTN</name>
<evidence type="ECO:0000313" key="4">
    <source>
        <dbReference type="Proteomes" id="UP001310290"/>
    </source>
</evidence>
<dbReference type="RefSeq" id="WP_063743205.1">
    <property type="nucleotide sequence ID" value="NZ_JARULZ010000001.1"/>
</dbReference>
<dbReference type="InterPro" id="IPR035992">
    <property type="entry name" value="Ricin_B-like_lectins"/>
</dbReference>
<feature type="domain" description="Ricin B lectin" evidence="2">
    <location>
        <begin position="32"/>
        <end position="166"/>
    </location>
</feature>
<dbReference type="CDD" id="cd00161">
    <property type="entry name" value="beta-trefoil_Ricin-like"/>
    <property type="match status" value="1"/>
</dbReference>
<keyword evidence="4" id="KW-1185">Reference proteome</keyword>
<feature type="chain" id="PRO_5047338654" evidence="1">
    <location>
        <begin position="31"/>
        <end position="175"/>
    </location>
</feature>
<evidence type="ECO:0000256" key="1">
    <source>
        <dbReference type="SAM" id="SignalP"/>
    </source>
</evidence>